<proteinExistence type="predicted"/>
<sequence>MPLPPPPQPHHLHRSPTIPTVAPHRGHSNGSNILYLTAWVFLEGTPLHLEWHEEPNDVPEQSWFNDMVNAQKGPVTFDDIMGSVNYIELEYNFEECYRALTDQTDWINPEGERITYDLSKPLSLQGPPGCTTIPVNFFFNKYLEYLKNGSTKRRHASSLTKPKATRLSIDKQFDYGCLKEIGVRRANHKEYVFNEADFK</sequence>
<reference evidence="2" key="2">
    <citation type="submission" date="2022-01" db="EMBL/GenBank/DDBJ databases">
        <authorList>
            <person name="Yamashiro T."/>
            <person name="Shiraishi A."/>
            <person name="Satake H."/>
            <person name="Nakayama K."/>
        </authorList>
    </citation>
    <scope>NUCLEOTIDE SEQUENCE</scope>
</reference>
<evidence type="ECO:0000256" key="1">
    <source>
        <dbReference type="SAM" id="MobiDB-lite"/>
    </source>
</evidence>
<keyword evidence="3" id="KW-1185">Reference proteome</keyword>
<dbReference type="EMBL" id="BQNB010019534">
    <property type="protein sequence ID" value="GJT86293.1"/>
    <property type="molecule type" value="Genomic_DNA"/>
</dbReference>
<gene>
    <name evidence="2" type="ORF">Tco_1068010</name>
</gene>
<evidence type="ECO:0000313" key="3">
    <source>
        <dbReference type="Proteomes" id="UP001151760"/>
    </source>
</evidence>
<reference evidence="2" key="1">
    <citation type="journal article" date="2022" name="Int. J. Mol. Sci.">
        <title>Draft Genome of Tanacetum Coccineum: Genomic Comparison of Closely Related Tanacetum-Family Plants.</title>
        <authorList>
            <person name="Yamashiro T."/>
            <person name="Shiraishi A."/>
            <person name="Nakayama K."/>
            <person name="Satake H."/>
        </authorList>
    </citation>
    <scope>NUCLEOTIDE SEQUENCE</scope>
</reference>
<comment type="caution">
    <text evidence="2">The sequence shown here is derived from an EMBL/GenBank/DDBJ whole genome shotgun (WGS) entry which is preliminary data.</text>
</comment>
<evidence type="ECO:0000313" key="2">
    <source>
        <dbReference type="EMBL" id="GJT86293.1"/>
    </source>
</evidence>
<protein>
    <submittedName>
        <fullName evidence="2">Uncharacterized protein</fullName>
    </submittedName>
</protein>
<feature type="region of interest" description="Disordered" evidence="1">
    <location>
        <begin position="1"/>
        <end position="24"/>
    </location>
</feature>
<organism evidence="2 3">
    <name type="scientific">Tanacetum coccineum</name>
    <dbReference type="NCBI Taxonomy" id="301880"/>
    <lineage>
        <taxon>Eukaryota</taxon>
        <taxon>Viridiplantae</taxon>
        <taxon>Streptophyta</taxon>
        <taxon>Embryophyta</taxon>
        <taxon>Tracheophyta</taxon>
        <taxon>Spermatophyta</taxon>
        <taxon>Magnoliopsida</taxon>
        <taxon>eudicotyledons</taxon>
        <taxon>Gunneridae</taxon>
        <taxon>Pentapetalae</taxon>
        <taxon>asterids</taxon>
        <taxon>campanulids</taxon>
        <taxon>Asterales</taxon>
        <taxon>Asteraceae</taxon>
        <taxon>Asteroideae</taxon>
        <taxon>Anthemideae</taxon>
        <taxon>Anthemidinae</taxon>
        <taxon>Tanacetum</taxon>
    </lineage>
</organism>
<dbReference type="Proteomes" id="UP001151760">
    <property type="component" value="Unassembled WGS sequence"/>
</dbReference>
<accession>A0ABQ5HEN4</accession>
<name>A0ABQ5HEN4_9ASTR</name>